<proteinExistence type="predicted"/>
<accession>A0A3N9UIX6</accession>
<evidence type="ECO:0000256" key="1">
    <source>
        <dbReference type="SAM" id="MobiDB-lite"/>
    </source>
</evidence>
<dbReference type="OrthoDB" id="9802848at2"/>
<sequence>MKASIFNFLGEFSSTLEELALRVEDLLWDQPQEAMMKARLFGETLVSMIFEQENMNEVYPLKQWEKIDRLYRHDIIQDDMYKKFEYIRKNGNIAVHQVSEMDLEVAKQAHQVLFDLSVWYAEVYVSHTFTAPEYELPSKQIQDPQIVKKWMEEYQDRIAEIEIQLEQLKQEKKQQQISVKEERKMNSRISTNSTNNSERSVPIERFQVTFETANFEWKNLSKKAAEFKYKEFEEEDTEAYVYLLDNVTPTIAVHPTLIEQTMKWVDVTSKPLKSTALRRFPRKVEENTLKSNYGYTYTFQTKGELESLLVRIVEVLQSRNCELEK</sequence>
<evidence type="ECO:0000313" key="3">
    <source>
        <dbReference type="Proteomes" id="UP000274033"/>
    </source>
</evidence>
<feature type="compositionally biased region" description="Low complexity" evidence="1">
    <location>
        <begin position="187"/>
        <end position="198"/>
    </location>
</feature>
<dbReference type="Proteomes" id="UP000274033">
    <property type="component" value="Unassembled WGS sequence"/>
</dbReference>
<feature type="region of interest" description="Disordered" evidence="1">
    <location>
        <begin position="177"/>
        <end position="198"/>
    </location>
</feature>
<name>A0A3N9UIX6_9BACI</name>
<reference evidence="2 3" key="1">
    <citation type="journal article" date="2013" name="J. Microbiol.">
        <title>Lysinibacillus chungkukjangi sp. nov., isolated from Chungkukjang, Korean fermented soybean food.</title>
        <authorList>
            <person name="Kim S.J."/>
            <person name="Jang Y.H."/>
            <person name="Hamada M."/>
            <person name="Ahn J.H."/>
            <person name="Weon H.Y."/>
            <person name="Suzuki K."/>
            <person name="Whang K.S."/>
            <person name="Kwon S.W."/>
        </authorList>
    </citation>
    <scope>NUCLEOTIDE SEQUENCE [LARGE SCALE GENOMIC DNA]</scope>
    <source>
        <strain evidence="2 3">MCCC 1A12701</strain>
    </source>
</reference>
<keyword evidence="3" id="KW-1185">Reference proteome</keyword>
<evidence type="ECO:0000313" key="2">
    <source>
        <dbReference type="EMBL" id="RQW75999.1"/>
    </source>
</evidence>
<dbReference type="RefSeq" id="WP_124761401.1">
    <property type="nucleotide sequence ID" value="NZ_JAFBDY010000001.1"/>
</dbReference>
<protein>
    <submittedName>
        <fullName evidence="2">DUF4145 domain-containing protein</fullName>
    </submittedName>
</protein>
<dbReference type="EMBL" id="RRCT01000001">
    <property type="protein sequence ID" value="RQW75999.1"/>
    <property type="molecule type" value="Genomic_DNA"/>
</dbReference>
<dbReference type="AlphaFoldDB" id="A0A3N9UIX6"/>
<comment type="caution">
    <text evidence="2">The sequence shown here is derived from an EMBL/GenBank/DDBJ whole genome shotgun (WGS) entry which is preliminary data.</text>
</comment>
<organism evidence="2 3">
    <name type="scientific">Lysinibacillus composti</name>
    <dbReference type="NCBI Taxonomy" id="720633"/>
    <lineage>
        <taxon>Bacteria</taxon>
        <taxon>Bacillati</taxon>
        <taxon>Bacillota</taxon>
        <taxon>Bacilli</taxon>
        <taxon>Bacillales</taxon>
        <taxon>Bacillaceae</taxon>
        <taxon>Lysinibacillus</taxon>
    </lineage>
</organism>
<gene>
    <name evidence="2" type="ORF">EBB45_00115</name>
</gene>